<keyword evidence="4" id="KW-1185">Reference proteome</keyword>
<proteinExistence type="inferred from homology"/>
<dbReference type="Proteomes" id="UP000033423">
    <property type="component" value="Unassembled WGS sequence"/>
</dbReference>
<dbReference type="NCBIfam" id="TIGR01552">
    <property type="entry name" value="phd_fam"/>
    <property type="match status" value="1"/>
</dbReference>
<name>A0A0F3GN46_9BACT</name>
<evidence type="ECO:0000313" key="3">
    <source>
        <dbReference type="EMBL" id="KJU83306.1"/>
    </source>
</evidence>
<comment type="function">
    <text evidence="2">Antitoxin component of a type II toxin-antitoxin (TA) system.</text>
</comment>
<accession>A0A0F3GN46</accession>
<gene>
    <name evidence="3" type="ORF">MBAV_004498</name>
</gene>
<dbReference type="EMBL" id="LACI01001957">
    <property type="protein sequence ID" value="KJU83306.1"/>
    <property type="molecule type" value="Genomic_DNA"/>
</dbReference>
<reference evidence="3 4" key="1">
    <citation type="submission" date="2015-02" db="EMBL/GenBank/DDBJ databases">
        <title>Single-cell genomics of uncultivated deep-branching MTB reveals a conserved set of magnetosome genes.</title>
        <authorList>
            <person name="Kolinko S."/>
            <person name="Richter M."/>
            <person name="Glockner F.O."/>
            <person name="Brachmann A."/>
            <person name="Schuler D."/>
        </authorList>
    </citation>
    <scope>NUCLEOTIDE SEQUENCE [LARGE SCALE GENOMIC DNA]</scope>
    <source>
        <strain evidence="3">TM-1</strain>
    </source>
</reference>
<dbReference type="SUPFAM" id="SSF143120">
    <property type="entry name" value="YefM-like"/>
    <property type="match status" value="1"/>
</dbReference>
<evidence type="ECO:0000256" key="2">
    <source>
        <dbReference type="RuleBase" id="RU362080"/>
    </source>
</evidence>
<dbReference type="AlphaFoldDB" id="A0A0F3GN46"/>
<dbReference type="Gene3D" id="3.40.1620.10">
    <property type="entry name" value="YefM-like domain"/>
    <property type="match status" value="1"/>
</dbReference>
<organism evidence="3 4">
    <name type="scientific">Candidatus Magnetobacterium bavaricum</name>
    <dbReference type="NCBI Taxonomy" id="29290"/>
    <lineage>
        <taxon>Bacteria</taxon>
        <taxon>Pseudomonadati</taxon>
        <taxon>Nitrospirota</taxon>
        <taxon>Thermodesulfovibrionia</taxon>
        <taxon>Thermodesulfovibrionales</taxon>
        <taxon>Candidatus Magnetobacteriaceae</taxon>
        <taxon>Candidatus Magnetobacterium</taxon>
    </lineage>
</organism>
<dbReference type="InterPro" id="IPR036165">
    <property type="entry name" value="YefM-like_sf"/>
</dbReference>
<sequence length="102" mass="11886">MTVLKTISAMKARQNFGQIMNEVSISEDTYIIERAGKPLVAVIPVREYERIQQDREKSRKEFFQWVDKLHEHNKDVDPDILEKEIEEAVEAVRVSRNEAKSG</sequence>
<comment type="similarity">
    <text evidence="1 2">Belongs to the phD/YefM antitoxin family.</text>
</comment>
<evidence type="ECO:0000313" key="4">
    <source>
        <dbReference type="Proteomes" id="UP000033423"/>
    </source>
</evidence>
<dbReference type="Pfam" id="PF02604">
    <property type="entry name" value="PhdYeFM_antitox"/>
    <property type="match status" value="1"/>
</dbReference>
<evidence type="ECO:0000256" key="1">
    <source>
        <dbReference type="ARBA" id="ARBA00009981"/>
    </source>
</evidence>
<protein>
    <recommendedName>
        <fullName evidence="2">Antitoxin</fullName>
    </recommendedName>
</protein>
<dbReference type="InterPro" id="IPR006442">
    <property type="entry name" value="Antitoxin_Phd/YefM"/>
</dbReference>
<comment type="caution">
    <text evidence="3">The sequence shown here is derived from an EMBL/GenBank/DDBJ whole genome shotgun (WGS) entry which is preliminary data.</text>
</comment>